<feature type="transmembrane region" description="Helical" evidence="1">
    <location>
        <begin position="195"/>
        <end position="219"/>
    </location>
</feature>
<evidence type="ECO:0000256" key="1">
    <source>
        <dbReference type="SAM" id="Phobius"/>
    </source>
</evidence>
<name>A0ABT7YH04_9BACT</name>
<gene>
    <name evidence="2" type="ORF">QVH07_16645</name>
</gene>
<keyword evidence="1" id="KW-1133">Transmembrane helix</keyword>
<accession>A0ABT7YH04</accession>
<reference evidence="2" key="1">
    <citation type="submission" date="2023-06" db="EMBL/GenBank/DDBJ databases">
        <title>Robiginitalea aurantiacus sp. nov. and Algoriphagus sediminis sp. nov., isolated from coastal sediment.</title>
        <authorList>
            <person name="Zhou Z.Y."/>
            <person name="An J."/>
            <person name="Jia Y.W."/>
            <person name="Du Z.J."/>
        </authorList>
    </citation>
    <scope>NUCLEOTIDE SEQUENCE</scope>
    <source>
        <strain evidence="2">C2-7</strain>
    </source>
</reference>
<dbReference type="RefSeq" id="WP_290002689.1">
    <property type="nucleotide sequence ID" value="NZ_JAUEPH010000008.1"/>
</dbReference>
<keyword evidence="1" id="KW-0472">Membrane</keyword>
<feature type="transmembrane region" description="Helical" evidence="1">
    <location>
        <begin position="164"/>
        <end position="183"/>
    </location>
</feature>
<comment type="caution">
    <text evidence="2">The sequence shown here is derived from an EMBL/GenBank/DDBJ whole genome shotgun (WGS) entry which is preliminary data.</text>
</comment>
<evidence type="ECO:0008006" key="4">
    <source>
        <dbReference type="Google" id="ProtNLM"/>
    </source>
</evidence>
<sequence length="228" mass="27010">MRTLSLEEIDLIKKSIIRKNITSAEILSEVYDHYLTHLENLPEDDFKYGLNELDEKFTYNFCKKLQRDQKNSNRREIKTLQKEVFKSYFTWPRFAFTLFFIASISYLGTLIPFKTQVILFIMIPLIFIVGLNFVVMFRTRIKLKPLKNDFSGQSYKINSLTSEYLTLQLHWPITLTNIFLHVPRILGLTDFIPEYLYSFLSVATCIFLVFYGLILFEVFKIKSKTAFL</sequence>
<evidence type="ECO:0000313" key="2">
    <source>
        <dbReference type="EMBL" id="MDN3205791.1"/>
    </source>
</evidence>
<dbReference type="EMBL" id="JAUEPH010000008">
    <property type="protein sequence ID" value="MDN3205791.1"/>
    <property type="molecule type" value="Genomic_DNA"/>
</dbReference>
<keyword evidence="3" id="KW-1185">Reference proteome</keyword>
<keyword evidence="1" id="KW-0812">Transmembrane</keyword>
<proteinExistence type="predicted"/>
<organism evidence="2 3">
    <name type="scientific">Algoriphagus sediminis</name>
    <dbReference type="NCBI Taxonomy" id="3057113"/>
    <lineage>
        <taxon>Bacteria</taxon>
        <taxon>Pseudomonadati</taxon>
        <taxon>Bacteroidota</taxon>
        <taxon>Cytophagia</taxon>
        <taxon>Cytophagales</taxon>
        <taxon>Cyclobacteriaceae</taxon>
        <taxon>Algoriphagus</taxon>
    </lineage>
</organism>
<dbReference type="Proteomes" id="UP001171916">
    <property type="component" value="Unassembled WGS sequence"/>
</dbReference>
<feature type="transmembrane region" description="Helical" evidence="1">
    <location>
        <begin position="91"/>
        <end position="111"/>
    </location>
</feature>
<protein>
    <recommendedName>
        <fullName evidence="4">DUF1700 domain-containing protein</fullName>
    </recommendedName>
</protein>
<evidence type="ECO:0000313" key="3">
    <source>
        <dbReference type="Proteomes" id="UP001171916"/>
    </source>
</evidence>
<feature type="transmembrane region" description="Helical" evidence="1">
    <location>
        <begin position="117"/>
        <end position="137"/>
    </location>
</feature>